<proteinExistence type="predicted"/>
<dbReference type="EMBL" id="QKWH01000001">
    <property type="protein sequence ID" value="PZR55135.1"/>
    <property type="molecule type" value="Genomic_DNA"/>
</dbReference>
<name>A0A2W5X3Y3_9MICO</name>
<evidence type="ECO:0000313" key="5">
    <source>
        <dbReference type="EMBL" id="PZR55135.1"/>
    </source>
</evidence>
<dbReference type="AlphaFoldDB" id="A0A2W5X3Y3"/>
<dbReference type="InterPro" id="IPR036770">
    <property type="entry name" value="Ankyrin_rpt-contain_sf"/>
</dbReference>
<evidence type="ECO:0000256" key="1">
    <source>
        <dbReference type="ARBA" id="ARBA00022737"/>
    </source>
</evidence>
<comment type="caution">
    <text evidence="5">The sequence shown here is derived from an EMBL/GenBank/DDBJ whole genome shotgun (WGS) entry which is preliminary data.</text>
</comment>
<reference evidence="5 6" key="1">
    <citation type="submission" date="2018-06" db="EMBL/GenBank/DDBJ databases">
        <title>Whole genome sequencing of a novel hydrocarbon degrading bacterial strain, PW21 isolated from oil contaminated produced water sample.</title>
        <authorList>
            <person name="Nagkirti P."/>
            <person name="Shaikh A."/>
            <person name="Gowdaman V."/>
            <person name="Engineer A.E."/>
            <person name="Dagar S."/>
            <person name="Dhakephalkar P.K."/>
        </authorList>
    </citation>
    <scope>NUCLEOTIDE SEQUENCE [LARGE SCALE GENOMIC DNA]</scope>
    <source>
        <strain evidence="5 6">PW21</strain>
    </source>
</reference>
<protein>
    <submittedName>
        <fullName evidence="5">Ankyrin repeat domain-containing protein</fullName>
    </submittedName>
</protein>
<evidence type="ECO:0000313" key="6">
    <source>
        <dbReference type="Proteomes" id="UP000248783"/>
    </source>
</evidence>
<accession>A0A2W5X3Y3</accession>
<evidence type="ECO:0000256" key="3">
    <source>
        <dbReference type="PROSITE-ProRule" id="PRU00023"/>
    </source>
</evidence>
<dbReference type="Pfam" id="PF12796">
    <property type="entry name" value="Ank_2"/>
    <property type="match status" value="1"/>
</dbReference>
<evidence type="ECO:0000256" key="4">
    <source>
        <dbReference type="SAM" id="MobiDB-lite"/>
    </source>
</evidence>
<feature type="region of interest" description="Disordered" evidence="4">
    <location>
        <begin position="1"/>
        <end position="22"/>
    </location>
</feature>
<feature type="repeat" description="ANK" evidence="3">
    <location>
        <begin position="56"/>
        <end position="88"/>
    </location>
</feature>
<feature type="repeat" description="ANK" evidence="3">
    <location>
        <begin position="89"/>
        <end position="118"/>
    </location>
</feature>
<keyword evidence="6" id="KW-1185">Reference proteome</keyword>
<dbReference type="PROSITE" id="PS50088">
    <property type="entry name" value="ANK_REPEAT"/>
    <property type="match status" value="2"/>
</dbReference>
<dbReference type="Gene3D" id="1.25.40.20">
    <property type="entry name" value="Ankyrin repeat-containing domain"/>
    <property type="match status" value="1"/>
</dbReference>
<evidence type="ECO:0000256" key="2">
    <source>
        <dbReference type="ARBA" id="ARBA00023043"/>
    </source>
</evidence>
<dbReference type="PANTHER" id="PTHR24171">
    <property type="entry name" value="ANKYRIN REPEAT DOMAIN-CONTAINING PROTEIN 39-RELATED"/>
    <property type="match status" value="1"/>
</dbReference>
<dbReference type="InterPro" id="IPR002110">
    <property type="entry name" value="Ankyrin_rpt"/>
</dbReference>
<dbReference type="PROSITE" id="PS50297">
    <property type="entry name" value="ANK_REP_REGION"/>
    <property type="match status" value="2"/>
</dbReference>
<organism evidence="5 6">
    <name type="scientific">Xylanimonas oleitrophica</name>
    <dbReference type="NCBI Taxonomy" id="2607479"/>
    <lineage>
        <taxon>Bacteria</taxon>
        <taxon>Bacillati</taxon>
        <taxon>Actinomycetota</taxon>
        <taxon>Actinomycetes</taxon>
        <taxon>Micrococcales</taxon>
        <taxon>Promicromonosporaceae</taxon>
        <taxon>Xylanimonas</taxon>
    </lineage>
</organism>
<dbReference type="RefSeq" id="WP_111249499.1">
    <property type="nucleotide sequence ID" value="NZ_QKWH01000001.1"/>
</dbReference>
<dbReference type="SUPFAM" id="SSF48403">
    <property type="entry name" value="Ankyrin repeat"/>
    <property type="match status" value="1"/>
</dbReference>
<dbReference type="Proteomes" id="UP000248783">
    <property type="component" value="Unassembled WGS sequence"/>
</dbReference>
<keyword evidence="1" id="KW-0677">Repeat</keyword>
<gene>
    <name evidence="5" type="ORF">DNL40_01775</name>
</gene>
<dbReference type="SMART" id="SM00248">
    <property type="entry name" value="ANK"/>
    <property type="match status" value="2"/>
</dbReference>
<keyword evidence="2 3" id="KW-0040">ANK repeat</keyword>
<sequence>MSDANTPGPDPTAGTSEKPDRLPVDLAQMFDLARAGADLLLEFVDAGVDPNLTNEQGDSLLMLAAYHGHAELVRGLAARGADVDALNLRGQSPLAGAVFKANDTVIEALVELGADPDVGVPTARQTAQQFGRTLPERPVA</sequence>